<gene>
    <name evidence="1" type="ORF">PENANT_c031G10819</name>
</gene>
<dbReference type="Proteomes" id="UP000191672">
    <property type="component" value="Unassembled WGS sequence"/>
</dbReference>
<evidence type="ECO:0000313" key="2">
    <source>
        <dbReference type="Proteomes" id="UP000191672"/>
    </source>
</evidence>
<dbReference type="EMBL" id="MDYN01000031">
    <property type="protein sequence ID" value="OQD80934.1"/>
    <property type="molecule type" value="Genomic_DNA"/>
</dbReference>
<comment type="caution">
    <text evidence="1">The sequence shown here is derived from an EMBL/GenBank/DDBJ whole genome shotgun (WGS) entry which is preliminary data.</text>
</comment>
<sequence>MTPELEMLGVARTVVPKLVAGRRNAEATHLSGFDLYLVGPDYVILRF</sequence>
<organism evidence="1 2">
    <name type="scientific">Penicillium antarcticum</name>
    <dbReference type="NCBI Taxonomy" id="416450"/>
    <lineage>
        <taxon>Eukaryota</taxon>
        <taxon>Fungi</taxon>
        <taxon>Dikarya</taxon>
        <taxon>Ascomycota</taxon>
        <taxon>Pezizomycotina</taxon>
        <taxon>Eurotiomycetes</taxon>
        <taxon>Eurotiomycetidae</taxon>
        <taxon>Eurotiales</taxon>
        <taxon>Aspergillaceae</taxon>
        <taxon>Penicillium</taxon>
    </lineage>
</organism>
<dbReference type="AlphaFoldDB" id="A0A1V6PV63"/>
<proteinExistence type="predicted"/>
<accession>A0A1V6PV63</accession>
<keyword evidence="2" id="KW-1185">Reference proteome</keyword>
<name>A0A1V6PV63_9EURO</name>
<evidence type="ECO:0000313" key="1">
    <source>
        <dbReference type="EMBL" id="OQD80934.1"/>
    </source>
</evidence>
<reference evidence="2" key="1">
    <citation type="journal article" date="2017" name="Nat. Microbiol.">
        <title>Global analysis of biosynthetic gene clusters reveals vast potential of secondary metabolite production in Penicillium species.</title>
        <authorList>
            <person name="Nielsen J.C."/>
            <person name="Grijseels S."/>
            <person name="Prigent S."/>
            <person name="Ji B."/>
            <person name="Dainat J."/>
            <person name="Nielsen K.F."/>
            <person name="Frisvad J.C."/>
            <person name="Workman M."/>
            <person name="Nielsen J."/>
        </authorList>
    </citation>
    <scope>NUCLEOTIDE SEQUENCE [LARGE SCALE GENOMIC DNA]</scope>
    <source>
        <strain evidence="2">IBT 31811</strain>
    </source>
</reference>
<protein>
    <submittedName>
        <fullName evidence="1">Uncharacterized protein</fullName>
    </submittedName>
</protein>